<evidence type="ECO:0000313" key="2">
    <source>
        <dbReference type="EMBL" id="MCS4035030.1"/>
    </source>
</evidence>
<reference evidence="2" key="1">
    <citation type="submission" date="2022-08" db="EMBL/GenBank/DDBJ databases">
        <title>Genomic Encyclopedia of Type Strains, Phase V (KMG-V): Genome sequencing to study the core and pangenomes of soil and plant-associated prokaryotes.</title>
        <authorList>
            <person name="Whitman W."/>
        </authorList>
    </citation>
    <scope>NUCLEOTIDE SEQUENCE</scope>
    <source>
        <strain evidence="1">SP2016B</strain>
        <strain evidence="2">SP3012</strain>
    </source>
</reference>
<dbReference type="RefSeq" id="WP_103016374.1">
    <property type="nucleotide sequence ID" value="NZ_JANTYZ010000004.1"/>
</dbReference>
<evidence type="ECO:0000313" key="3">
    <source>
        <dbReference type="Proteomes" id="UP001155040"/>
    </source>
</evidence>
<sequence>MMPPSRSKEDWTSLLSPLLSTSVQAANERLMQTEEIRQWLRQASTKAAEGMSRRPDMRGEMRGYAELKGAFEERFPALLDAVEELTGGCGTIDLDWTPMNPTMSRVEVDFHRELAVDLFTRLEAPSPDAAQAALHTVEEALPDGTPFPNRPNTATGLVAHDGSCLGVRVREHLGNEQGGRYRTVALLPDDRNDLENLSMQDAAPRLLQLLAPADSSSGT</sequence>
<dbReference type="Proteomes" id="UP001155034">
    <property type="component" value="Unassembled WGS sequence"/>
</dbReference>
<organism evidence="2 3">
    <name type="scientific">Salinibacter ruber</name>
    <dbReference type="NCBI Taxonomy" id="146919"/>
    <lineage>
        <taxon>Bacteria</taxon>
        <taxon>Pseudomonadati</taxon>
        <taxon>Rhodothermota</taxon>
        <taxon>Rhodothermia</taxon>
        <taxon>Rhodothermales</taxon>
        <taxon>Salinibacteraceae</taxon>
        <taxon>Salinibacter</taxon>
    </lineage>
</organism>
<dbReference type="EMBL" id="JANUBF010000001">
    <property type="protein sequence ID" value="MCS4035030.1"/>
    <property type="molecule type" value="Genomic_DNA"/>
</dbReference>
<gene>
    <name evidence="1" type="ORF">GGP82_001751</name>
    <name evidence="2" type="ORF">GGQ01_000071</name>
</gene>
<comment type="caution">
    <text evidence="2">The sequence shown here is derived from an EMBL/GenBank/DDBJ whole genome shotgun (WGS) entry which is preliminary data.</text>
</comment>
<protein>
    <submittedName>
        <fullName evidence="2">Uncharacterized protein</fullName>
    </submittedName>
</protein>
<proteinExistence type="predicted"/>
<evidence type="ECO:0000313" key="1">
    <source>
        <dbReference type="EMBL" id="MCS3865197.1"/>
    </source>
</evidence>
<dbReference type="AlphaFoldDB" id="A0A9X2UIQ4"/>
<accession>A0A9X2UIQ4</accession>
<dbReference type="Proteomes" id="UP001155040">
    <property type="component" value="Unassembled WGS sequence"/>
</dbReference>
<dbReference type="EMBL" id="JANTYZ010000004">
    <property type="protein sequence ID" value="MCS3865197.1"/>
    <property type="molecule type" value="Genomic_DNA"/>
</dbReference>
<name>A0A9X2UIQ4_9BACT</name>